<comment type="cofactor">
    <cofactor evidence="1 8">
        <name>heme</name>
        <dbReference type="ChEBI" id="CHEBI:30413"/>
    </cofactor>
</comment>
<evidence type="ECO:0000256" key="9">
    <source>
        <dbReference type="SAM" id="Phobius"/>
    </source>
</evidence>
<dbReference type="Gene3D" id="1.10.630.10">
    <property type="entry name" value="Cytochrome P450"/>
    <property type="match status" value="1"/>
</dbReference>
<reference evidence="11" key="1">
    <citation type="submission" date="2019-08" db="EMBL/GenBank/DDBJ databases">
        <title>The improved chromosome-level genome for the pearl oyster Pinctada fucata martensii using PacBio sequencing and Hi-C.</title>
        <authorList>
            <person name="Zheng Z."/>
        </authorList>
    </citation>
    <scope>NUCLEOTIDE SEQUENCE</scope>
    <source>
        <strain evidence="11">ZZ-2019</strain>
        <tissue evidence="11">Adductor muscle</tissue>
    </source>
</reference>
<dbReference type="InterPro" id="IPR036396">
    <property type="entry name" value="Cyt_P450_sf"/>
</dbReference>
<keyword evidence="3 8" id="KW-0349">Heme</keyword>
<dbReference type="FunFam" id="1.10.630.10:FF:000182">
    <property type="entry name" value="Cytochrome P450 3A4"/>
    <property type="match status" value="1"/>
</dbReference>
<evidence type="ECO:0000256" key="5">
    <source>
        <dbReference type="ARBA" id="ARBA00023002"/>
    </source>
</evidence>
<organism evidence="11 12">
    <name type="scientific">Pinctada imbricata</name>
    <name type="common">Atlantic pearl-oyster</name>
    <name type="synonym">Pinctada martensii</name>
    <dbReference type="NCBI Taxonomy" id="66713"/>
    <lineage>
        <taxon>Eukaryota</taxon>
        <taxon>Metazoa</taxon>
        <taxon>Spiralia</taxon>
        <taxon>Lophotrochozoa</taxon>
        <taxon>Mollusca</taxon>
        <taxon>Bivalvia</taxon>
        <taxon>Autobranchia</taxon>
        <taxon>Pteriomorphia</taxon>
        <taxon>Pterioida</taxon>
        <taxon>Pterioidea</taxon>
        <taxon>Pteriidae</taxon>
        <taxon>Pinctada</taxon>
    </lineage>
</organism>
<dbReference type="EMBL" id="VSWD01000005">
    <property type="protein sequence ID" value="KAK3104038.1"/>
    <property type="molecule type" value="Genomic_DNA"/>
</dbReference>
<dbReference type="Pfam" id="PF00067">
    <property type="entry name" value="p450"/>
    <property type="match status" value="1"/>
</dbReference>
<evidence type="ECO:0000259" key="10">
    <source>
        <dbReference type="Pfam" id="PF05050"/>
    </source>
</evidence>
<dbReference type="InterPro" id="IPR050705">
    <property type="entry name" value="Cytochrome_P450_3A"/>
</dbReference>
<gene>
    <name evidence="11" type="ORF">FSP39_023906</name>
</gene>
<keyword evidence="9" id="KW-0812">Transmembrane</keyword>
<feature type="transmembrane region" description="Helical" evidence="9">
    <location>
        <begin position="6"/>
        <end position="26"/>
    </location>
</feature>
<dbReference type="GO" id="GO:0005506">
    <property type="term" value="F:iron ion binding"/>
    <property type="evidence" value="ECO:0007669"/>
    <property type="project" value="InterPro"/>
</dbReference>
<comment type="caution">
    <text evidence="11">The sequence shown here is derived from an EMBL/GenBank/DDBJ whole genome shotgun (WGS) entry which is preliminary data.</text>
</comment>
<evidence type="ECO:0000256" key="2">
    <source>
        <dbReference type="ARBA" id="ARBA00010617"/>
    </source>
</evidence>
<keyword evidence="12" id="KW-1185">Reference proteome</keyword>
<evidence type="ECO:0000313" key="11">
    <source>
        <dbReference type="EMBL" id="KAK3104038.1"/>
    </source>
</evidence>
<dbReference type="GO" id="GO:0016705">
    <property type="term" value="F:oxidoreductase activity, acting on paired donors, with incorporation or reduction of molecular oxygen"/>
    <property type="evidence" value="ECO:0007669"/>
    <property type="project" value="InterPro"/>
</dbReference>
<sequence length="817" mass="94028">MMTLGEVMVTLLLTVVTALVILYLSLKRKQKKIRLLGVPGPESSTLLGSLKEYKNKGVALYDLELMKKYGNKVRTPLNFKGEVGMERSHMQDVCHSVLDYGCPLQKAVAVTSHQEWKHLRSHLSPLFTKDRLQKLLPELEECVQEFIDKLSGKMTLKSPFDIQNLCGLYTLDCLLSTIFGYDMHSCKSPNESLIYQCIQSWRAGNESIKPKAALCLVAPFMRNVLKTRGFNVLPADVRNYFQKLITKEIHKRHSKETKSDDFVQWMIDTQNNQANGHCVNNNKEPVQHGLTEEEIVANCIFFIMAGYDTMANLLGFVLYNVASCPHVQEKLYGEIKNNLNQSISMEAIDSMRYLENVVNETLRLTPPFLRVNRVASHDITVHGVHIPEGTDVHVPLYALHRDPNVWPNPEQFDPDRFAKEISELSFLPFGVGPRDCFPKTMAVLVVKLAVIKIIQQDLFYWTNQGFVNRQRDTKSHLTYENDDPWSYSKGRVQCRGHLMGNQVFYKQTLYWSIRLLWNDNNRFTENESPEICKDKIRPDVFFRKKIWYKNDQICSKCVHYRVADLRTPLGETPIAIYDAEDDIYVSTALKSRGTYEPDKLHLMYEIFKKYPDVNVIDVGSNLGIFSLYAAKLGRKALAIEALSINVQRICHSIMAGDFQNSVYVVHNAVSDNHEKVKLGAEIYNVGGTYVEQNASYVKELKHGRAKGTYGYVNTITMDDLLNLTVINDFKKVFIKIDIEGFEHRAINRSHKLFEKLEIVGILMEWYFHKGRPSSEPILKFMEDHGFKAHFANPFMSRLNMDEIMAYNVRDILWLPQK</sequence>
<dbReference type="SUPFAM" id="SSF48264">
    <property type="entry name" value="Cytochrome P450"/>
    <property type="match status" value="1"/>
</dbReference>
<keyword evidence="6 8" id="KW-0408">Iron</keyword>
<dbReference type="GO" id="GO:0008395">
    <property type="term" value="F:steroid hydroxylase activity"/>
    <property type="evidence" value="ECO:0007669"/>
    <property type="project" value="TreeGrafter"/>
</dbReference>
<dbReference type="PRINTS" id="PR00463">
    <property type="entry name" value="EP450I"/>
</dbReference>
<dbReference type="Proteomes" id="UP001186944">
    <property type="component" value="Unassembled WGS sequence"/>
</dbReference>
<dbReference type="PANTHER" id="PTHR24302:SF15">
    <property type="entry name" value="FATTY-ACID PEROXYGENASE"/>
    <property type="match status" value="1"/>
</dbReference>
<dbReference type="AlphaFoldDB" id="A0AA88YG48"/>
<keyword evidence="5" id="KW-0560">Oxidoreductase</keyword>
<dbReference type="InterPro" id="IPR001128">
    <property type="entry name" value="Cyt_P450"/>
</dbReference>
<protein>
    <recommendedName>
        <fullName evidence="10">Methyltransferase FkbM domain-containing protein</fullName>
    </recommendedName>
</protein>
<evidence type="ECO:0000256" key="1">
    <source>
        <dbReference type="ARBA" id="ARBA00001971"/>
    </source>
</evidence>
<proteinExistence type="inferred from homology"/>
<keyword evidence="9" id="KW-1133">Transmembrane helix</keyword>
<feature type="binding site" description="axial binding residue" evidence="8">
    <location>
        <position position="436"/>
    </location>
    <ligand>
        <name>heme</name>
        <dbReference type="ChEBI" id="CHEBI:30413"/>
    </ligand>
    <ligandPart>
        <name>Fe</name>
        <dbReference type="ChEBI" id="CHEBI:18248"/>
    </ligandPart>
</feature>
<keyword evidence="4 8" id="KW-0479">Metal-binding</keyword>
<dbReference type="GO" id="GO:0020037">
    <property type="term" value="F:heme binding"/>
    <property type="evidence" value="ECO:0007669"/>
    <property type="project" value="InterPro"/>
</dbReference>
<evidence type="ECO:0000256" key="6">
    <source>
        <dbReference type="ARBA" id="ARBA00023004"/>
    </source>
</evidence>
<dbReference type="Pfam" id="PF05050">
    <property type="entry name" value="Methyltransf_21"/>
    <property type="match status" value="1"/>
</dbReference>
<dbReference type="PRINTS" id="PR00385">
    <property type="entry name" value="P450"/>
</dbReference>
<dbReference type="InterPro" id="IPR006342">
    <property type="entry name" value="FkbM_mtfrase"/>
</dbReference>
<dbReference type="SUPFAM" id="SSF53335">
    <property type="entry name" value="S-adenosyl-L-methionine-dependent methyltransferases"/>
    <property type="match status" value="1"/>
</dbReference>
<name>A0AA88YG48_PINIB</name>
<evidence type="ECO:0000256" key="4">
    <source>
        <dbReference type="ARBA" id="ARBA00022723"/>
    </source>
</evidence>
<accession>A0AA88YG48</accession>
<evidence type="ECO:0000256" key="7">
    <source>
        <dbReference type="ARBA" id="ARBA00023033"/>
    </source>
</evidence>
<evidence type="ECO:0000256" key="3">
    <source>
        <dbReference type="ARBA" id="ARBA00022617"/>
    </source>
</evidence>
<dbReference type="InterPro" id="IPR002401">
    <property type="entry name" value="Cyt_P450_E_grp-I"/>
</dbReference>
<evidence type="ECO:0000256" key="8">
    <source>
        <dbReference type="PIRSR" id="PIRSR602401-1"/>
    </source>
</evidence>
<comment type="similarity">
    <text evidence="2">Belongs to the cytochrome P450 family.</text>
</comment>
<dbReference type="PANTHER" id="PTHR24302">
    <property type="entry name" value="CYTOCHROME P450 FAMILY 3"/>
    <property type="match status" value="1"/>
</dbReference>
<evidence type="ECO:0000313" key="12">
    <source>
        <dbReference type="Proteomes" id="UP001186944"/>
    </source>
</evidence>
<dbReference type="Gene3D" id="3.40.50.150">
    <property type="entry name" value="Vaccinia Virus protein VP39"/>
    <property type="match status" value="1"/>
</dbReference>
<dbReference type="NCBIfam" id="TIGR01444">
    <property type="entry name" value="fkbM_fam"/>
    <property type="match status" value="1"/>
</dbReference>
<dbReference type="InterPro" id="IPR029063">
    <property type="entry name" value="SAM-dependent_MTases_sf"/>
</dbReference>
<feature type="domain" description="Methyltransferase FkbM" evidence="10">
    <location>
        <begin position="617"/>
        <end position="787"/>
    </location>
</feature>
<keyword evidence="7" id="KW-0503">Monooxygenase</keyword>
<keyword evidence="9" id="KW-0472">Membrane</keyword>